<dbReference type="InterPro" id="IPR019775">
    <property type="entry name" value="WD40_repeat_CS"/>
</dbReference>
<dbReference type="InterPro" id="IPR001680">
    <property type="entry name" value="WD40_rpt"/>
</dbReference>
<dbReference type="InterPro" id="IPR051488">
    <property type="entry name" value="WD_repeat_striatin"/>
</dbReference>
<gene>
    <name evidence="4" type="ORF">UJA718_LOCUS36527</name>
</gene>
<feature type="repeat" description="WD" evidence="3">
    <location>
        <begin position="10"/>
        <end position="35"/>
    </location>
</feature>
<dbReference type="SUPFAM" id="SSF50978">
    <property type="entry name" value="WD40 repeat-like"/>
    <property type="match status" value="1"/>
</dbReference>
<dbReference type="PANTHER" id="PTHR15653">
    <property type="entry name" value="STRIATIN"/>
    <property type="match status" value="1"/>
</dbReference>
<dbReference type="InterPro" id="IPR015943">
    <property type="entry name" value="WD40/YVTN_repeat-like_dom_sf"/>
</dbReference>
<dbReference type="EMBL" id="CAJOBP010035309">
    <property type="protein sequence ID" value="CAF4706842.1"/>
    <property type="molecule type" value="Genomic_DNA"/>
</dbReference>
<comment type="caution">
    <text evidence="4">The sequence shown here is derived from an EMBL/GenBank/DDBJ whole genome shotgun (WGS) entry which is preliminary data.</text>
</comment>
<feature type="repeat" description="WD" evidence="3">
    <location>
        <begin position="128"/>
        <end position="169"/>
    </location>
</feature>
<accession>A0A821IRU8</accession>
<feature type="non-terminal residue" evidence="4">
    <location>
        <position position="206"/>
    </location>
</feature>
<proteinExistence type="predicted"/>
<dbReference type="InterPro" id="IPR020472">
    <property type="entry name" value="WD40_PAC1"/>
</dbReference>
<evidence type="ECO:0000256" key="3">
    <source>
        <dbReference type="PROSITE-ProRule" id="PRU00221"/>
    </source>
</evidence>
<dbReference type="AlphaFoldDB" id="A0A821IRU8"/>
<dbReference type="Gene3D" id="2.130.10.10">
    <property type="entry name" value="YVTN repeat-like/Quinoprotein amine dehydrogenase"/>
    <property type="match status" value="2"/>
</dbReference>
<dbReference type="PROSITE" id="PS50294">
    <property type="entry name" value="WD_REPEATS_REGION"/>
    <property type="match status" value="1"/>
</dbReference>
<evidence type="ECO:0000313" key="5">
    <source>
        <dbReference type="Proteomes" id="UP000663873"/>
    </source>
</evidence>
<evidence type="ECO:0000313" key="4">
    <source>
        <dbReference type="EMBL" id="CAF4706842.1"/>
    </source>
</evidence>
<dbReference type="PROSITE" id="PS00678">
    <property type="entry name" value="WD_REPEATS_1"/>
    <property type="match status" value="1"/>
</dbReference>
<dbReference type="Pfam" id="PF00400">
    <property type="entry name" value="WD40"/>
    <property type="match status" value="3"/>
</dbReference>
<dbReference type="InterPro" id="IPR036322">
    <property type="entry name" value="WD40_repeat_dom_sf"/>
</dbReference>
<evidence type="ECO:0008006" key="6">
    <source>
        <dbReference type="Google" id="ProtNLM"/>
    </source>
</evidence>
<evidence type="ECO:0000256" key="1">
    <source>
        <dbReference type="ARBA" id="ARBA00022574"/>
    </source>
</evidence>
<reference evidence="4" key="1">
    <citation type="submission" date="2021-02" db="EMBL/GenBank/DDBJ databases">
        <authorList>
            <person name="Nowell W R."/>
        </authorList>
    </citation>
    <scope>NUCLEOTIDE SEQUENCE</scope>
</reference>
<dbReference type="PANTHER" id="PTHR15653:SF0">
    <property type="entry name" value="CONNECTOR OF KINASE TO AP-1, ISOFORM E"/>
    <property type="match status" value="1"/>
</dbReference>
<keyword evidence="5" id="KW-1185">Reference proteome</keyword>
<keyword evidence="2" id="KW-0677">Repeat</keyword>
<name>A0A821IRU8_9BILA</name>
<organism evidence="4 5">
    <name type="scientific">Rotaria socialis</name>
    <dbReference type="NCBI Taxonomy" id="392032"/>
    <lineage>
        <taxon>Eukaryota</taxon>
        <taxon>Metazoa</taxon>
        <taxon>Spiralia</taxon>
        <taxon>Gnathifera</taxon>
        <taxon>Rotifera</taxon>
        <taxon>Eurotatoria</taxon>
        <taxon>Bdelloidea</taxon>
        <taxon>Philodinida</taxon>
        <taxon>Philodinidae</taxon>
        <taxon>Rotaria</taxon>
    </lineage>
</organism>
<evidence type="ECO:0000256" key="2">
    <source>
        <dbReference type="ARBA" id="ARBA00022737"/>
    </source>
</evidence>
<dbReference type="PROSITE" id="PS50082">
    <property type="entry name" value="WD_REPEATS_2"/>
    <property type="match status" value="2"/>
</dbReference>
<dbReference type="SMART" id="SM00320">
    <property type="entry name" value="WD40"/>
    <property type="match status" value="4"/>
</dbReference>
<sequence length="206" mass="23212">DAVWQLAVAGQKLLSCSADGSVRLWDANLHQPLLSTFNNEGIPISIDWLMRDTNQFVVTYDTLKTFIYDTETGQIVRQFANDHASFGDPNYRINRLISHPSQPIVITAHDDRKIRYFDSNSGRLIHSVVAHLESVTSLAIDSQQTCLLSGSHDRSIRLWNLDNRNCLQEITAHQKKDDESIHDVAFHSSKPYMTSVGADSIAKIYA</sequence>
<protein>
    <recommendedName>
        <fullName evidence="6">Striatin</fullName>
    </recommendedName>
</protein>
<dbReference type="Proteomes" id="UP000663873">
    <property type="component" value="Unassembled WGS sequence"/>
</dbReference>
<dbReference type="FunFam" id="2.130.10.10:FF:000079">
    <property type="entry name" value="striatin isoform X1"/>
    <property type="match status" value="1"/>
</dbReference>
<dbReference type="PRINTS" id="PR00320">
    <property type="entry name" value="GPROTEINBRPT"/>
</dbReference>
<keyword evidence="1 3" id="KW-0853">WD repeat</keyword>